<reference evidence="2" key="1">
    <citation type="journal article" date="2015" name="PLoS Genet.">
        <title>Genome Sequence and Transcriptome Analyses of Chrysochromulina tobin: Metabolic Tools for Enhanced Algal Fitness in the Prominent Order Prymnesiales (Haptophyceae).</title>
        <authorList>
            <person name="Hovde B.T."/>
            <person name="Deodato C.R."/>
            <person name="Hunsperger H.M."/>
            <person name="Ryken S.A."/>
            <person name="Yost W."/>
            <person name="Jha R.K."/>
            <person name="Patterson J."/>
            <person name="Monnat R.J. Jr."/>
            <person name="Barlow S.B."/>
            <person name="Starkenburg S.R."/>
            <person name="Cattolico R.A."/>
        </authorList>
    </citation>
    <scope>NUCLEOTIDE SEQUENCE</scope>
    <source>
        <strain evidence="2">CCMP291</strain>
    </source>
</reference>
<organism evidence="1 2">
    <name type="scientific">Chrysochromulina tobinii</name>
    <dbReference type="NCBI Taxonomy" id="1460289"/>
    <lineage>
        <taxon>Eukaryota</taxon>
        <taxon>Haptista</taxon>
        <taxon>Haptophyta</taxon>
        <taxon>Prymnesiophyceae</taxon>
        <taxon>Prymnesiales</taxon>
        <taxon>Chrysochromulinaceae</taxon>
        <taxon>Chrysochromulina</taxon>
    </lineage>
</organism>
<evidence type="ECO:0000313" key="2">
    <source>
        <dbReference type="Proteomes" id="UP000037460"/>
    </source>
</evidence>
<comment type="caution">
    <text evidence="1">The sequence shown here is derived from an EMBL/GenBank/DDBJ whole genome shotgun (WGS) entry which is preliminary data.</text>
</comment>
<keyword evidence="2" id="KW-1185">Reference proteome</keyword>
<accession>A0A0M0JDV3</accession>
<gene>
    <name evidence="1" type="ORF">Ctob_003436</name>
</gene>
<sequence length="137" mass="15283">MQQKTRRTLNFNPLLEALKAGPAKPFAKLLEKQDGGCAFFYNGIKHKDKSLTNERVMLRLTQTPKKIHYLMVEGADHIVYYNIEMKGPCASGCEGDATILAKRQHAVPKPEADGNGLITILVTLTDQPCDFRTIAPR</sequence>
<proteinExistence type="predicted"/>
<dbReference type="AlphaFoldDB" id="A0A0M0JDV3"/>
<name>A0A0M0JDV3_9EUKA</name>
<protein>
    <submittedName>
        <fullName evidence="1">Uncharacterized protein</fullName>
    </submittedName>
</protein>
<evidence type="ECO:0000313" key="1">
    <source>
        <dbReference type="EMBL" id="KOO24756.1"/>
    </source>
</evidence>
<dbReference type="EMBL" id="JWZX01003057">
    <property type="protein sequence ID" value="KOO24756.1"/>
    <property type="molecule type" value="Genomic_DNA"/>
</dbReference>
<dbReference type="Proteomes" id="UP000037460">
    <property type="component" value="Unassembled WGS sequence"/>
</dbReference>